<evidence type="ECO:0000313" key="5">
    <source>
        <dbReference type="Proteomes" id="UP000070452"/>
    </source>
</evidence>
<dbReference type="AlphaFoldDB" id="A0A132P6K3"/>
<proteinExistence type="predicted"/>
<evidence type="ECO:0000313" key="3">
    <source>
        <dbReference type="EMBL" id="KWX17929.1"/>
    </source>
</evidence>
<protein>
    <submittedName>
        <fullName evidence="3">Uncharacterized protein</fullName>
    </submittedName>
</protein>
<reference evidence="3 5" key="1">
    <citation type="submission" date="2016-01" db="EMBL/GenBank/DDBJ databases">
        <title>Molecular Mechanisms for transfer of large genomic segments between Enterococcus faecium strains.</title>
        <authorList>
            <person name="Garcia-Solache M.A."/>
            <person name="Lebreton F."/>
            <person name="Mclaughlin R.E."/>
            <person name="Whiteaker J.D."/>
            <person name="Gilmore M.S."/>
            <person name="Rice L.B."/>
        </authorList>
    </citation>
    <scope>NUCLEOTIDE SEQUENCE [LARGE SCALE GENOMIC DNA]</scope>
    <source>
        <strain evidence="3 5">D344RRF x C68</strain>
    </source>
</reference>
<evidence type="ECO:0000313" key="2">
    <source>
        <dbReference type="EMBL" id="KWX17172.1"/>
    </source>
</evidence>
<comment type="caution">
    <text evidence="3">The sequence shown here is derived from an EMBL/GenBank/DDBJ whole genome shotgun (WGS) entry which is preliminary data.</text>
</comment>
<dbReference type="EMBL" id="LRHK01000001">
    <property type="protein sequence ID" value="KWX17172.1"/>
    <property type="molecule type" value="Genomic_DNA"/>
</dbReference>
<dbReference type="EMBL" id="LRHK01000001">
    <property type="protein sequence ID" value="KWX17929.1"/>
    <property type="molecule type" value="Genomic_DNA"/>
</dbReference>
<dbReference type="EMBL" id="LRHK01000005">
    <property type="protein sequence ID" value="KWX16877.1"/>
    <property type="molecule type" value="Genomic_DNA"/>
</dbReference>
<accession>A0A132P6K3</accession>
<name>A0A132P6K3_ENTFC</name>
<sequence length="168" mass="19815">MDIKWLVQQNDSNLELAIKYLEETIFEDEHLTDNFLQVLKYLEIYSVKKNKLIGENDSPIKTPIELSLRNRMGILQRSEIVKELFYHKFSYEIRLDDTYEHYRIVFFVYNSIEDATATTALTFGFTKNGTINSDKTRQAATESDDICKKVCNGEENYWIGEEKLNEIY</sequence>
<gene>
    <name evidence="2" type="ORF">AWT83_01105</name>
    <name evidence="3" type="ORF">AWT83_05400</name>
    <name evidence="4" type="ORF">AWT83_06090</name>
    <name evidence="1" type="ORF">AWT83_15410</name>
</gene>
<evidence type="ECO:0000313" key="4">
    <source>
        <dbReference type="EMBL" id="KWX18060.1"/>
    </source>
</evidence>
<dbReference type="EMBL" id="LRHK01000001">
    <property type="protein sequence ID" value="KWX18060.1"/>
    <property type="molecule type" value="Genomic_DNA"/>
</dbReference>
<organism evidence="3 5">
    <name type="scientific">Enterococcus faecium</name>
    <name type="common">Streptococcus faecium</name>
    <dbReference type="NCBI Taxonomy" id="1352"/>
    <lineage>
        <taxon>Bacteria</taxon>
        <taxon>Bacillati</taxon>
        <taxon>Bacillota</taxon>
        <taxon>Bacilli</taxon>
        <taxon>Lactobacillales</taxon>
        <taxon>Enterococcaceae</taxon>
        <taxon>Enterococcus</taxon>
    </lineage>
</organism>
<evidence type="ECO:0000313" key="1">
    <source>
        <dbReference type="EMBL" id="KWX16877.1"/>
    </source>
</evidence>
<dbReference type="Proteomes" id="UP000070452">
    <property type="component" value="Unassembled WGS sequence"/>
</dbReference>
<dbReference type="RefSeq" id="WP_002318238.1">
    <property type="nucleotide sequence ID" value="NZ_CP018828.1"/>
</dbReference>